<evidence type="ECO:0000313" key="9">
    <source>
        <dbReference type="EMBL" id="KAF3440896.1"/>
    </source>
</evidence>
<dbReference type="PROSITE" id="PS51293">
    <property type="entry name" value="SANT"/>
    <property type="match status" value="1"/>
</dbReference>
<evidence type="ECO:0000256" key="5">
    <source>
        <dbReference type="SAM" id="MobiDB-lite"/>
    </source>
</evidence>
<evidence type="ECO:0000256" key="2">
    <source>
        <dbReference type="ARBA" id="ARBA00023015"/>
    </source>
</evidence>
<feature type="compositionally biased region" description="Low complexity" evidence="5">
    <location>
        <begin position="182"/>
        <end position="192"/>
    </location>
</feature>
<organism evidence="9 10">
    <name type="scientific">Rhamnella rubrinervis</name>
    <dbReference type="NCBI Taxonomy" id="2594499"/>
    <lineage>
        <taxon>Eukaryota</taxon>
        <taxon>Viridiplantae</taxon>
        <taxon>Streptophyta</taxon>
        <taxon>Embryophyta</taxon>
        <taxon>Tracheophyta</taxon>
        <taxon>Spermatophyta</taxon>
        <taxon>Magnoliopsida</taxon>
        <taxon>eudicotyledons</taxon>
        <taxon>Gunneridae</taxon>
        <taxon>Pentapetalae</taxon>
        <taxon>rosids</taxon>
        <taxon>fabids</taxon>
        <taxon>Rosales</taxon>
        <taxon>Rhamnaceae</taxon>
        <taxon>rhamnoid group</taxon>
        <taxon>Rhamneae</taxon>
        <taxon>Rhamnella</taxon>
    </lineage>
</organism>
<comment type="caution">
    <text evidence="9">The sequence shown here is derived from an EMBL/GenBank/DDBJ whole genome shotgun (WGS) entry which is preliminary data.</text>
</comment>
<feature type="domain" description="HTH myb-type" evidence="8">
    <location>
        <begin position="98"/>
        <end position="154"/>
    </location>
</feature>
<dbReference type="Proteomes" id="UP000796880">
    <property type="component" value="Unassembled WGS sequence"/>
</dbReference>
<dbReference type="GO" id="GO:0005634">
    <property type="term" value="C:nucleus"/>
    <property type="evidence" value="ECO:0007669"/>
    <property type="project" value="UniProtKB-SubCell"/>
</dbReference>
<evidence type="ECO:0000256" key="1">
    <source>
        <dbReference type="ARBA" id="ARBA00004123"/>
    </source>
</evidence>
<dbReference type="AlphaFoldDB" id="A0A8K0E629"/>
<feature type="domain" description="Myb-like" evidence="6">
    <location>
        <begin position="98"/>
        <end position="150"/>
    </location>
</feature>
<comment type="subcellular location">
    <subcellularLocation>
        <location evidence="1">Nucleus</location>
    </subcellularLocation>
</comment>
<dbReference type="PANTHER" id="PTHR44042:SF54">
    <property type="entry name" value="MYB-LIKE DNA-BINDING DOMAIN, SHAQKYF CLASS PROTEIN"/>
    <property type="match status" value="1"/>
</dbReference>
<reference evidence="9" key="1">
    <citation type="submission" date="2020-03" db="EMBL/GenBank/DDBJ databases">
        <title>A high-quality chromosome-level genome assembly of a woody plant with both climbing and erect habits, Rhamnella rubrinervis.</title>
        <authorList>
            <person name="Lu Z."/>
            <person name="Yang Y."/>
            <person name="Zhu X."/>
            <person name="Sun Y."/>
        </authorList>
    </citation>
    <scope>NUCLEOTIDE SEQUENCE</scope>
    <source>
        <strain evidence="9">BYM</strain>
        <tissue evidence="9">Leaf</tissue>
    </source>
</reference>
<name>A0A8K0E629_9ROSA</name>
<keyword evidence="10" id="KW-1185">Reference proteome</keyword>
<keyword evidence="2" id="KW-0805">Transcription regulation</keyword>
<dbReference type="NCBIfam" id="TIGR01557">
    <property type="entry name" value="myb_SHAQKYF"/>
    <property type="match status" value="1"/>
</dbReference>
<dbReference type="OrthoDB" id="1921798at2759"/>
<dbReference type="CDD" id="cd00167">
    <property type="entry name" value="SANT"/>
    <property type="match status" value="1"/>
</dbReference>
<dbReference type="Pfam" id="PF00249">
    <property type="entry name" value="Myb_DNA-binding"/>
    <property type="match status" value="1"/>
</dbReference>
<feature type="region of interest" description="Disordered" evidence="5">
    <location>
        <begin position="182"/>
        <end position="204"/>
    </location>
</feature>
<feature type="domain" description="SANT" evidence="7">
    <location>
        <begin position="101"/>
        <end position="154"/>
    </location>
</feature>
<dbReference type="InterPro" id="IPR009057">
    <property type="entry name" value="Homeodomain-like_sf"/>
</dbReference>
<evidence type="ECO:0000256" key="4">
    <source>
        <dbReference type="ARBA" id="ARBA00023242"/>
    </source>
</evidence>
<evidence type="ECO:0000259" key="7">
    <source>
        <dbReference type="PROSITE" id="PS51293"/>
    </source>
</evidence>
<protein>
    <submittedName>
        <fullName evidence="9">Uncharacterized protein</fullName>
    </submittedName>
</protein>
<dbReference type="SUPFAM" id="SSF46689">
    <property type="entry name" value="Homeodomain-like"/>
    <property type="match status" value="1"/>
</dbReference>
<dbReference type="PANTHER" id="PTHR44042">
    <property type="entry name" value="DUPLICATED HOMEODOMAIN-LIKE SUPERFAMILY PROTEIN-RELATED"/>
    <property type="match status" value="1"/>
</dbReference>
<proteinExistence type="predicted"/>
<accession>A0A8K0E629</accession>
<dbReference type="Gene3D" id="1.10.10.60">
    <property type="entry name" value="Homeodomain-like"/>
    <property type="match status" value="1"/>
</dbReference>
<dbReference type="InterPro" id="IPR017930">
    <property type="entry name" value="Myb_dom"/>
</dbReference>
<evidence type="ECO:0000259" key="6">
    <source>
        <dbReference type="PROSITE" id="PS50090"/>
    </source>
</evidence>
<evidence type="ECO:0000259" key="8">
    <source>
        <dbReference type="PROSITE" id="PS51294"/>
    </source>
</evidence>
<evidence type="ECO:0000256" key="3">
    <source>
        <dbReference type="ARBA" id="ARBA00023163"/>
    </source>
</evidence>
<feature type="region of interest" description="Disordered" evidence="5">
    <location>
        <begin position="1"/>
        <end position="20"/>
    </location>
</feature>
<sequence length="284" mass="31705">MEVIDLTESPPPSPNFHGKSNKILPKSLELALILNSAGNEPDPEPQESNPMVLQEATGLTQNHECEMSDLKLLENMQLEGTVDQPVKNRKKYTFFYARGRLSKDHWTEREHELFLMGLVRYGKGHWTKIARHFVGTKTPQQVSTYALAFFKRLPITYLYAFKRKRPSLDFTNPTELFPVTTTTTAASDQTETPPAAASIHGQTTQQPDYELPQTLILFPVEAPLFPVAEPNAAGATNAGYSASLPFGVVDDRSDPMEEWTLGLPAFATHSMDTSDELDLELRLG</sequence>
<dbReference type="PROSITE" id="PS51294">
    <property type="entry name" value="HTH_MYB"/>
    <property type="match status" value="1"/>
</dbReference>
<dbReference type="SMART" id="SM00717">
    <property type="entry name" value="SANT"/>
    <property type="match status" value="1"/>
</dbReference>
<keyword evidence="3" id="KW-0804">Transcription</keyword>
<keyword evidence="4" id="KW-0539">Nucleus</keyword>
<dbReference type="PROSITE" id="PS50090">
    <property type="entry name" value="MYB_LIKE"/>
    <property type="match status" value="1"/>
</dbReference>
<evidence type="ECO:0000313" key="10">
    <source>
        <dbReference type="Proteomes" id="UP000796880"/>
    </source>
</evidence>
<gene>
    <name evidence="9" type="ORF">FNV43_RR19182</name>
</gene>
<dbReference type="InterPro" id="IPR017884">
    <property type="entry name" value="SANT_dom"/>
</dbReference>
<dbReference type="GO" id="GO:0003677">
    <property type="term" value="F:DNA binding"/>
    <property type="evidence" value="ECO:0007669"/>
    <property type="project" value="InterPro"/>
</dbReference>
<dbReference type="EMBL" id="VOIH02000008">
    <property type="protein sequence ID" value="KAF3440896.1"/>
    <property type="molecule type" value="Genomic_DNA"/>
</dbReference>
<dbReference type="InterPro" id="IPR006447">
    <property type="entry name" value="Myb_dom_plants"/>
</dbReference>
<dbReference type="InterPro" id="IPR001005">
    <property type="entry name" value="SANT/Myb"/>
</dbReference>